<dbReference type="Proteomes" id="UP000003111">
    <property type="component" value="Unassembled WGS sequence"/>
</dbReference>
<dbReference type="InterPro" id="IPR002591">
    <property type="entry name" value="Phosphodiest/P_Trfase"/>
</dbReference>
<dbReference type="Pfam" id="PF01663">
    <property type="entry name" value="Phosphodiest"/>
    <property type="match status" value="1"/>
</dbReference>
<dbReference type="RefSeq" id="WP_007077933.1">
    <property type="nucleotide sequence ID" value="NZ_CM001024.1"/>
</dbReference>
<dbReference type="PANTHER" id="PTHR10151">
    <property type="entry name" value="ECTONUCLEOTIDE PYROPHOSPHATASE/PHOSPHODIESTERASE"/>
    <property type="match status" value="1"/>
</dbReference>
<dbReference type="GO" id="GO:0016787">
    <property type="term" value="F:hydrolase activity"/>
    <property type="evidence" value="ECO:0007669"/>
    <property type="project" value="UniProtKB-ARBA"/>
</dbReference>
<protein>
    <submittedName>
        <fullName evidence="1">Type I phosphodiesterase / nucleotide pyrophosphatase</fullName>
    </submittedName>
</protein>
<name>E2SAC1_9ACTN</name>
<evidence type="ECO:0000313" key="2">
    <source>
        <dbReference type="Proteomes" id="UP000003111"/>
    </source>
</evidence>
<evidence type="ECO:0000313" key="1">
    <source>
        <dbReference type="EMBL" id="EFQ84195.1"/>
    </source>
</evidence>
<dbReference type="InterPro" id="IPR017850">
    <property type="entry name" value="Alkaline_phosphatase_core_sf"/>
</dbReference>
<dbReference type="Gene3D" id="3.40.720.10">
    <property type="entry name" value="Alkaline Phosphatase, subunit A"/>
    <property type="match status" value="1"/>
</dbReference>
<dbReference type="eggNOG" id="COG1524">
    <property type="taxonomic scope" value="Bacteria"/>
</dbReference>
<accession>E2SAC1</accession>
<gene>
    <name evidence="1" type="ORF">HMPREF0063_10911</name>
</gene>
<dbReference type="EMBL" id="ACLF03000003">
    <property type="protein sequence ID" value="EFQ84195.1"/>
    <property type="molecule type" value="Genomic_DNA"/>
</dbReference>
<dbReference type="AlphaFoldDB" id="E2SAC1"/>
<dbReference type="PANTHER" id="PTHR10151:SF120">
    <property type="entry name" value="BIS(5'-ADENOSYL)-TRIPHOSPHATASE"/>
    <property type="match status" value="1"/>
</dbReference>
<comment type="caution">
    <text evidence="1">The sequence shown here is derived from an EMBL/GenBank/DDBJ whole genome shotgun (WGS) entry which is preliminary data.</text>
</comment>
<reference evidence="1" key="1">
    <citation type="submission" date="2010-08" db="EMBL/GenBank/DDBJ databases">
        <authorList>
            <person name="Muzny D."/>
            <person name="Qin X."/>
            <person name="Buhay C."/>
            <person name="Dugan-Rocha S."/>
            <person name="Ding Y."/>
            <person name="Chen G."/>
            <person name="Hawes A."/>
            <person name="Holder M."/>
            <person name="Jhangiani S."/>
            <person name="Johnson A."/>
            <person name="Khan Z."/>
            <person name="Li Z."/>
            <person name="Liu W."/>
            <person name="Liu X."/>
            <person name="Perez L."/>
            <person name="Shen H."/>
            <person name="Wang Q."/>
            <person name="Watt J."/>
            <person name="Xi L."/>
            <person name="Xin Y."/>
            <person name="Zhou J."/>
            <person name="Deng J."/>
            <person name="Jiang H."/>
            <person name="Liu Y."/>
            <person name="Qu J."/>
            <person name="Song X.-Z."/>
            <person name="Zhang L."/>
            <person name="Villasana D."/>
            <person name="Johnson A."/>
            <person name="Liu J."/>
            <person name="Liyanage D."/>
            <person name="Lorensuhewa L."/>
            <person name="Robinson T."/>
            <person name="Song A."/>
            <person name="Song B.-B."/>
            <person name="Dinh H."/>
            <person name="Thornton R."/>
            <person name="Coyle M."/>
            <person name="Francisco L."/>
            <person name="Jackson L."/>
            <person name="Javaid M."/>
            <person name="Korchina V."/>
            <person name="Kovar C."/>
            <person name="Mata R."/>
            <person name="Mathew T."/>
            <person name="Ngo R."/>
            <person name="Nguyen L."/>
            <person name="Nguyen N."/>
            <person name="Okwuonu G."/>
            <person name="Ongeri F."/>
            <person name="Pham C."/>
            <person name="Simmons D."/>
            <person name="Wilczek-Boney K."/>
            <person name="Hale W."/>
            <person name="Jakkamsetti A."/>
            <person name="Pham P."/>
            <person name="Ruth R."/>
            <person name="San Lucas F."/>
            <person name="Warren J."/>
            <person name="Zhang J."/>
            <person name="Zhao Z."/>
            <person name="Zhou C."/>
            <person name="Zhu D."/>
            <person name="Lee S."/>
            <person name="Bess C."/>
            <person name="Blankenburg K."/>
            <person name="Forbes L."/>
            <person name="Fu Q."/>
            <person name="Gubbala S."/>
            <person name="Hirani K."/>
            <person name="Jayaseelan J.C."/>
            <person name="Lara F."/>
            <person name="Munidasa M."/>
            <person name="Palculict T."/>
            <person name="Patil S."/>
            <person name="Pu L.-L."/>
            <person name="Saada N."/>
            <person name="Tang L."/>
            <person name="Weissenberger G."/>
            <person name="Zhu Y."/>
            <person name="Hemphill L."/>
            <person name="Shang Y."/>
            <person name="Youmans B."/>
            <person name="Ayvaz T."/>
            <person name="Ross M."/>
            <person name="Santibanez J."/>
            <person name="Aqrawi P."/>
            <person name="Gross S."/>
            <person name="Joshi V."/>
            <person name="Fowler G."/>
            <person name="Nazareth L."/>
            <person name="Reid J."/>
            <person name="Worley K."/>
            <person name="Petrosino J."/>
            <person name="Highlander S."/>
            <person name="Gibbs R."/>
        </authorList>
    </citation>
    <scope>NUCLEOTIDE SEQUENCE [LARGE SCALE GENOMIC DNA]</scope>
    <source>
        <strain evidence="1">DSM 15272</strain>
    </source>
</reference>
<dbReference type="HOGENOM" id="CLU_039939_0_0_11"/>
<dbReference type="STRING" id="585531.HMPREF0063_10911"/>
<proteinExistence type="predicted"/>
<keyword evidence="2" id="KW-1185">Reference proteome</keyword>
<dbReference type="OrthoDB" id="9779267at2"/>
<dbReference type="SUPFAM" id="SSF53649">
    <property type="entry name" value="Alkaline phosphatase-like"/>
    <property type="match status" value="1"/>
</dbReference>
<sequence>MIVPGPGQRHSIEQIWPSVAGALGVEGFDNPLGLPPARRYVLVLVDGLGETLLREHAELAPFLSSQPSVPDLVCGVPSTTATSLTSLGTGRRAGEHGVVGYTARVPETGARINSLTWDQDVDPLRWQPYGTILECMGAAGVAVGTVNDARFEGSALTLCSQRGIPFHGVKSVWERLDVVLDVVETADRAAVYAYESRLDHTGHAHGCTSQEWRDMLVTVDRELAELRAELPADTTLVVTADHGMIDLPAEGRFDVDAHPRLLDDVDLLAGEARFRHVYTRQPEAVAERWRAELGDRVLVRRREDAGDWFGPVRPEVSGRIGDVVVAALDDFAVFSSREFALEMMMAGFHGSVTEAELRIPLVVATG</sequence>
<organism evidence="1 2">
    <name type="scientific">Aeromicrobium marinum DSM 15272</name>
    <dbReference type="NCBI Taxonomy" id="585531"/>
    <lineage>
        <taxon>Bacteria</taxon>
        <taxon>Bacillati</taxon>
        <taxon>Actinomycetota</taxon>
        <taxon>Actinomycetes</taxon>
        <taxon>Propionibacteriales</taxon>
        <taxon>Nocardioidaceae</taxon>
        <taxon>Aeromicrobium</taxon>
    </lineage>
</organism>